<dbReference type="SMART" id="SM00448">
    <property type="entry name" value="REC"/>
    <property type="match status" value="1"/>
</dbReference>
<proteinExistence type="predicted"/>
<dbReference type="AlphaFoldDB" id="A0A5M6I8K5"/>
<reference evidence="4 5" key="1">
    <citation type="submission" date="2019-09" db="EMBL/GenBank/DDBJ databases">
        <title>Genome sequence of Roseospira marina, one of the more divergent members of the non-sulfur purple photosynthetic bacterial family, the Rhodospirillaceae.</title>
        <authorList>
            <person name="Meyer T."/>
            <person name="Kyndt J."/>
        </authorList>
    </citation>
    <scope>NUCLEOTIDE SEQUENCE [LARGE SCALE GENOMIC DNA]</scope>
    <source>
        <strain evidence="4 5">DSM 15113</strain>
    </source>
</reference>
<organism evidence="4 5">
    <name type="scientific">Roseospira marina</name>
    <dbReference type="NCBI Taxonomy" id="140057"/>
    <lineage>
        <taxon>Bacteria</taxon>
        <taxon>Pseudomonadati</taxon>
        <taxon>Pseudomonadota</taxon>
        <taxon>Alphaproteobacteria</taxon>
        <taxon>Rhodospirillales</taxon>
        <taxon>Rhodospirillaceae</taxon>
        <taxon>Roseospira</taxon>
    </lineage>
</organism>
<keyword evidence="1 2" id="KW-0597">Phosphoprotein</keyword>
<gene>
    <name evidence="4" type="ORF">F1188_15370</name>
</gene>
<comment type="caution">
    <text evidence="4">The sequence shown here is derived from an EMBL/GenBank/DDBJ whole genome shotgun (WGS) entry which is preliminary data.</text>
</comment>
<dbReference type="PANTHER" id="PTHR44591">
    <property type="entry name" value="STRESS RESPONSE REGULATOR PROTEIN 1"/>
    <property type="match status" value="1"/>
</dbReference>
<dbReference type="SUPFAM" id="SSF52172">
    <property type="entry name" value="CheY-like"/>
    <property type="match status" value="1"/>
</dbReference>
<dbReference type="Pfam" id="PF00072">
    <property type="entry name" value="Response_reg"/>
    <property type="match status" value="1"/>
</dbReference>
<evidence type="ECO:0000256" key="2">
    <source>
        <dbReference type="PROSITE-ProRule" id="PRU00169"/>
    </source>
</evidence>
<protein>
    <submittedName>
        <fullName evidence="4">Response regulator</fullName>
    </submittedName>
</protein>
<feature type="domain" description="Response regulatory" evidence="3">
    <location>
        <begin position="4"/>
        <end position="120"/>
    </location>
</feature>
<evidence type="ECO:0000313" key="5">
    <source>
        <dbReference type="Proteomes" id="UP000324065"/>
    </source>
</evidence>
<dbReference type="Proteomes" id="UP000324065">
    <property type="component" value="Unassembled WGS sequence"/>
</dbReference>
<evidence type="ECO:0000256" key="1">
    <source>
        <dbReference type="ARBA" id="ARBA00022553"/>
    </source>
</evidence>
<evidence type="ECO:0000313" key="4">
    <source>
        <dbReference type="EMBL" id="KAA5604590.1"/>
    </source>
</evidence>
<dbReference type="EMBL" id="VWPJ01000016">
    <property type="protein sequence ID" value="KAA5604590.1"/>
    <property type="molecule type" value="Genomic_DNA"/>
</dbReference>
<dbReference type="PROSITE" id="PS50110">
    <property type="entry name" value="RESPONSE_REGULATORY"/>
    <property type="match status" value="1"/>
</dbReference>
<dbReference type="GO" id="GO:0000160">
    <property type="term" value="P:phosphorelay signal transduction system"/>
    <property type="evidence" value="ECO:0007669"/>
    <property type="project" value="InterPro"/>
</dbReference>
<dbReference type="Gene3D" id="3.40.50.2300">
    <property type="match status" value="1"/>
</dbReference>
<feature type="modified residue" description="4-aspartylphosphate" evidence="2">
    <location>
        <position position="53"/>
    </location>
</feature>
<sequence>MANTVLVVDDSSSIRQMVSFTLDGAGYATVTAVDGVDGLTKLRAGTVGMVITDLNMPNKDGLEFIRDIRATPAHKFLPIVFLTTESDETKKAQAKAAGASGWIVKPFKPEQLVAVVKRFLG</sequence>
<dbReference type="RefSeq" id="WP_150063328.1">
    <property type="nucleotide sequence ID" value="NZ_JACHII010000013.1"/>
</dbReference>
<dbReference type="InterPro" id="IPR050595">
    <property type="entry name" value="Bact_response_regulator"/>
</dbReference>
<dbReference type="InterPro" id="IPR011006">
    <property type="entry name" value="CheY-like_superfamily"/>
</dbReference>
<dbReference type="OrthoDB" id="9800897at2"/>
<evidence type="ECO:0000259" key="3">
    <source>
        <dbReference type="PROSITE" id="PS50110"/>
    </source>
</evidence>
<name>A0A5M6I8K5_9PROT</name>
<keyword evidence="5" id="KW-1185">Reference proteome</keyword>
<accession>A0A5M6I8K5</accession>
<dbReference type="PANTHER" id="PTHR44591:SF25">
    <property type="entry name" value="CHEMOTAXIS TWO-COMPONENT RESPONSE REGULATOR"/>
    <property type="match status" value="1"/>
</dbReference>
<dbReference type="InterPro" id="IPR001789">
    <property type="entry name" value="Sig_transdc_resp-reg_receiver"/>
</dbReference>